<dbReference type="AlphaFoldDB" id="A0A543PAX8"/>
<feature type="region of interest" description="Disordered" evidence="1">
    <location>
        <begin position="53"/>
        <end position="76"/>
    </location>
</feature>
<organism evidence="2 3">
    <name type="scientific">Blastococcus colisei</name>
    <dbReference type="NCBI Taxonomy" id="1564162"/>
    <lineage>
        <taxon>Bacteria</taxon>
        <taxon>Bacillati</taxon>
        <taxon>Actinomycetota</taxon>
        <taxon>Actinomycetes</taxon>
        <taxon>Geodermatophilales</taxon>
        <taxon>Geodermatophilaceae</taxon>
        <taxon>Blastococcus</taxon>
    </lineage>
</organism>
<evidence type="ECO:0000256" key="1">
    <source>
        <dbReference type="SAM" id="MobiDB-lite"/>
    </source>
</evidence>
<protein>
    <recommendedName>
        <fullName evidence="4">ArsR family transcriptional regulator</fullName>
    </recommendedName>
</protein>
<dbReference type="EMBL" id="VFQE01000001">
    <property type="protein sequence ID" value="TQN41150.1"/>
    <property type="molecule type" value="Genomic_DNA"/>
</dbReference>
<evidence type="ECO:0000313" key="3">
    <source>
        <dbReference type="Proteomes" id="UP000319865"/>
    </source>
</evidence>
<proteinExistence type="predicted"/>
<keyword evidence="3" id="KW-1185">Reference proteome</keyword>
<gene>
    <name evidence="2" type="ORF">FHU33_0509</name>
</gene>
<evidence type="ECO:0008006" key="4">
    <source>
        <dbReference type="Google" id="ProtNLM"/>
    </source>
</evidence>
<dbReference type="Proteomes" id="UP000319865">
    <property type="component" value="Unassembled WGS sequence"/>
</dbReference>
<comment type="caution">
    <text evidence="2">The sequence shown here is derived from an EMBL/GenBank/DDBJ whole genome shotgun (WGS) entry which is preliminary data.</text>
</comment>
<sequence>MRDLEAEGYLVRARRGRRTHYALRPHQPFRHPTTADHEIDELLGLFTPGQAAEPTRRAVAGPATRGGATGVPPGPP</sequence>
<reference evidence="2 3" key="1">
    <citation type="submission" date="2019-06" db="EMBL/GenBank/DDBJ databases">
        <title>Sequencing the genomes of 1000 actinobacteria strains.</title>
        <authorList>
            <person name="Klenk H.-P."/>
        </authorList>
    </citation>
    <scope>NUCLEOTIDE SEQUENCE [LARGE SCALE GENOMIC DNA]</scope>
    <source>
        <strain evidence="2 3">DSM 46837</strain>
    </source>
</reference>
<name>A0A543PAX8_9ACTN</name>
<accession>A0A543PAX8</accession>
<evidence type="ECO:0000313" key="2">
    <source>
        <dbReference type="EMBL" id="TQN41150.1"/>
    </source>
</evidence>